<dbReference type="SUPFAM" id="SSF56784">
    <property type="entry name" value="HAD-like"/>
    <property type="match status" value="1"/>
</dbReference>
<evidence type="ECO:0000256" key="1">
    <source>
        <dbReference type="ARBA" id="ARBA00022990"/>
    </source>
</evidence>
<accession>A0A117UXA8</accession>
<keyword evidence="3" id="KW-1185">Reference proteome</keyword>
<keyword evidence="1" id="KW-0007">Acetylation</keyword>
<dbReference type="InterPro" id="IPR023214">
    <property type="entry name" value="HAD_sf"/>
</dbReference>
<dbReference type="SFLD" id="SFLDG01129">
    <property type="entry name" value="C1.5:_HAD__Beta-PGM__Phosphata"/>
    <property type="match status" value="1"/>
</dbReference>
<dbReference type="NCBIfam" id="TIGR02247">
    <property type="entry name" value="HAD-1A3-hyp"/>
    <property type="match status" value="1"/>
</dbReference>
<protein>
    <submittedName>
        <fullName evidence="2">HAD family hydrolase</fullName>
    </submittedName>
</protein>
<dbReference type="InterPro" id="IPR036412">
    <property type="entry name" value="HAD-like_sf"/>
</dbReference>
<proteinExistence type="predicted"/>
<dbReference type="EMBL" id="LLZS01000003">
    <property type="protein sequence ID" value="KUR72552.1"/>
    <property type="molecule type" value="Genomic_DNA"/>
</dbReference>
<dbReference type="RefSeq" id="WP_067906833.1">
    <property type="nucleotide sequence ID" value="NZ_KQ954244.1"/>
</dbReference>
<dbReference type="AlphaFoldDB" id="A0A117UXA8"/>
<dbReference type="InterPro" id="IPR011945">
    <property type="entry name" value="HAD-SF_ppase_IA/epoxid_hydro_N"/>
</dbReference>
<dbReference type="InterPro" id="IPR052898">
    <property type="entry name" value="ACAD10-like"/>
</dbReference>
<dbReference type="Gene3D" id="3.40.50.1000">
    <property type="entry name" value="HAD superfamily/HAD-like"/>
    <property type="match status" value="1"/>
</dbReference>
<dbReference type="PANTHER" id="PTHR47829">
    <property type="entry name" value="HYDROLASE, PUTATIVE (AFU_ORTHOLOGUE AFUA_1G12880)-RELATED"/>
    <property type="match status" value="1"/>
</dbReference>
<dbReference type="InterPro" id="IPR023198">
    <property type="entry name" value="PGP-like_dom2"/>
</dbReference>
<organism evidence="2 3">
    <name type="scientific">Novosphingobium fuchskuhlense</name>
    <dbReference type="NCBI Taxonomy" id="1117702"/>
    <lineage>
        <taxon>Bacteria</taxon>
        <taxon>Pseudomonadati</taxon>
        <taxon>Pseudomonadota</taxon>
        <taxon>Alphaproteobacteria</taxon>
        <taxon>Sphingomonadales</taxon>
        <taxon>Sphingomonadaceae</taxon>
        <taxon>Novosphingobium</taxon>
    </lineage>
</organism>
<dbReference type="Gene3D" id="1.10.150.240">
    <property type="entry name" value="Putative phosphatase, domain 2"/>
    <property type="match status" value="1"/>
</dbReference>
<dbReference type="NCBIfam" id="TIGR01509">
    <property type="entry name" value="HAD-SF-IA-v3"/>
    <property type="match status" value="1"/>
</dbReference>
<comment type="caution">
    <text evidence="2">The sequence shown here is derived from an EMBL/GenBank/DDBJ whole genome shotgun (WGS) entry which is preliminary data.</text>
</comment>
<dbReference type="PANTHER" id="PTHR47829:SF1">
    <property type="entry name" value="HAD FAMILY PHOSPHATASE"/>
    <property type="match status" value="1"/>
</dbReference>
<sequence length="218" mass="23097">MTERTFAAVVFDFGGVITSSPFESFNRLEAARGLPQDFVRRVNAANPDDNAWAKFERAEIGAAEFDALFAAEARAAGHDLAGADVLAVLAGTVRPALVRALDQLTAAGYRIACITNNVPTGHGAGLARSDDHSDALEQIFARFEHVIESSKAGVRKPDPRIYLMMCEKLGLEPADCVYLDDLGVNCKPAAKLGMHAIKVTSGEQALGDLSALLGLALG</sequence>
<reference evidence="2 3" key="1">
    <citation type="submission" date="2015-10" db="EMBL/GenBank/DDBJ databases">
        <title>Draft genome sequence of Novosphingobium fuchskuhlense DSM 25065 isolated from a surface water sample of the southwest basin of Lake Grosse Fuchskuhle.</title>
        <authorList>
            <person name="Ruckert C."/>
            <person name="Winkler A."/>
            <person name="Glaeser J."/>
            <person name="Grossart H.-P."/>
            <person name="Kalinowski J."/>
            <person name="Glaeser S."/>
        </authorList>
    </citation>
    <scope>NUCLEOTIDE SEQUENCE [LARGE SCALE GENOMIC DNA]</scope>
    <source>
        <strain evidence="2 3">FNE08-7</strain>
    </source>
</reference>
<dbReference type="SFLD" id="SFLDS00003">
    <property type="entry name" value="Haloacid_Dehalogenase"/>
    <property type="match status" value="1"/>
</dbReference>
<dbReference type="Proteomes" id="UP000058012">
    <property type="component" value="Unassembled WGS sequence"/>
</dbReference>
<dbReference type="STRING" id="1117702.AQZ52_04725"/>
<evidence type="ECO:0000313" key="2">
    <source>
        <dbReference type="EMBL" id="KUR72552.1"/>
    </source>
</evidence>
<evidence type="ECO:0000313" key="3">
    <source>
        <dbReference type="Proteomes" id="UP000058012"/>
    </source>
</evidence>
<dbReference type="Pfam" id="PF00702">
    <property type="entry name" value="Hydrolase"/>
    <property type="match status" value="1"/>
</dbReference>
<dbReference type="InterPro" id="IPR006439">
    <property type="entry name" value="HAD-SF_hydro_IA"/>
</dbReference>
<name>A0A117UXA8_9SPHN</name>
<dbReference type="GO" id="GO:0016787">
    <property type="term" value="F:hydrolase activity"/>
    <property type="evidence" value="ECO:0007669"/>
    <property type="project" value="UniProtKB-KW"/>
</dbReference>
<gene>
    <name evidence="2" type="ORF">AQZ52_04725</name>
</gene>
<keyword evidence="2" id="KW-0378">Hydrolase</keyword>
<dbReference type="CDD" id="cd02603">
    <property type="entry name" value="HAD_sEH-N_like"/>
    <property type="match status" value="1"/>
</dbReference>